<dbReference type="InterPro" id="IPR001647">
    <property type="entry name" value="HTH_TetR"/>
</dbReference>
<organism evidence="4 5">
    <name type="scientific">Bradyrhizobium betae</name>
    <dbReference type="NCBI Taxonomy" id="244734"/>
    <lineage>
        <taxon>Bacteria</taxon>
        <taxon>Pseudomonadati</taxon>
        <taxon>Pseudomonadota</taxon>
        <taxon>Alphaproteobacteria</taxon>
        <taxon>Hyphomicrobiales</taxon>
        <taxon>Nitrobacteraceae</taxon>
        <taxon>Bradyrhizobium</taxon>
    </lineage>
</organism>
<evidence type="ECO:0000313" key="4">
    <source>
        <dbReference type="EMBL" id="RXT54229.1"/>
    </source>
</evidence>
<dbReference type="InterPro" id="IPR009057">
    <property type="entry name" value="Homeodomain-like_sf"/>
</dbReference>
<dbReference type="Proteomes" id="UP000290819">
    <property type="component" value="Unassembled WGS sequence"/>
</dbReference>
<dbReference type="AlphaFoldDB" id="A0A4V1P8D4"/>
<evidence type="ECO:0000259" key="3">
    <source>
        <dbReference type="PROSITE" id="PS50977"/>
    </source>
</evidence>
<dbReference type="Pfam" id="PF00440">
    <property type="entry name" value="TetR_N"/>
    <property type="match status" value="1"/>
</dbReference>
<dbReference type="Gene3D" id="1.10.357.10">
    <property type="entry name" value="Tetracycline Repressor, domain 2"/>
    <property type="match status" value="1"/>
</dbReference>
<evidence type="ECO:0000313" key="5">
    <source>
        <dbReference type="Proteomes" id="UP000290819"/>
    </source>
</evidence>
<protein>
    <recommendedName>
        <fullName evidence="3">HTH tetR-type domain-containing protein</fullName>
    </recommendedName>
</protein>
<reference evidence="4 5" key="1">
    <citation type="submission" date="2017-03" db="EMBL/GenBank/DDBJ databases">
        <authorList>
            <person name="Safronova V.I."/>
            <person name="Sazanova A.L."/>
            <person name="Chirak E.R."/>
        </authorList>
    </citation>
    <scope>NUCLEOTIDE SEQUENCE [LARGE SCALE GENOMIC DNA]</scope>
    <source>
        <strain evidence="4 5">Opo-243</strain>
    </source>
</reference>
<dbReference type="SUPFAM" id="SSF46689">
    <property type="entry name" value="Homeodomain-like"/>
    <property type="match status" value="1"/>
</dbReference>
<accession>A0A4V1P8D4</accession>
<gene>
    <name evidence="4" type="ORF">B5V03_01930</name>
</gene>
<evidence type="ECO:0000256" key="1">
    <source>
        <dbReference type="ARBA" id="ARBA00023125"/>
    </source>
</evidence>
<feature type="domain" description="HTH tetR-type" evidence="3">
    <location>
        <begin position="20"/>
        <end position="80"/>
    </location>
</feature>
<dbReference type="EMBL" id="MZXW01000004">
    <property type="protein sequence ID" value="RXT54229.1"/>
    <property type="molecule type" value="Genomic_DNA"/>
</dbReference>
<feature type="DNA-binding region" description="H-T-H motif" evidence="2">
    <location>
        <begin position="43"/>
        <end position="62"/>
    </location>
</feature>
<keyword evidence="5" id="KW-1185">Reference proteome</keyword>
<dbReference type="GO" id="GO:0003677">
    <property type="term" value="F:DNA binding"/>
    <property type="evidence" value="ECO:0007669"/>
    <property type="project" value="UniProtKB-UniRule"/>
</dbReference>
<dbReference type="PROSITE" id="PS50977">
    <property type="entry name" value="HTH_TETR_2"/>
    <property type="match status" value="1"/>
</dbReference>
<proteinExistence type="predicted"/>
<sequence>MWLLEMKEKAPVRLRGRNRLRTRQELLHTALDLFEARGLAACSVDAVARQAGASKTTAYTYFPGGIDDILRDQYCIIGERVRLRGEQMRNSSTTAEDRIVALMGGIARDLRRTEGGALLYDAHTGPQPAARAGCRRDVRSFSQNDRG</sequence>
<comment type="caution">
    <text evidence="4">The sequence shown here is derived from an EMBL/GenBank/DDBJ whole genome shotgun (WGS) entry which is preliminary data.</text>
</comment>
<keyword evidence="1 2" id="KW-0238">DNA-binding</keyword>
<name>A0A4V1P8D4_9BRAD</name>
<evidence type="ECO:0000256" key="2">
    <source>
        <dbReference type="PROSITE-ProRule" id="PRU00335"/>
    </source>
</evidence>